<comment type="caution">
    <text evidence="10">The sequence shown here is derived from an EMBL/GenBank/DDBJ whole genome shotgun (WGS) entry which is preliminary data.</text>
</comment>
<evidence type="ECO:0000313" key="10">
    <source>
        <dbReference type="EMBL" id="RZS68788.1"/>
    </source>
</evidence>
<dbReference type="PROSITE" id="PS50850">
    <property type="entry name" value="MFS"/>
    <property type="match status" value="1"/>
</dbReference>
<evidence type="ECO:0000256" key="5">
    <source>
        <dbReference type="ARBA" id="ARBA00022989"/>
    </source>
</evidence>
<feature type="transmembrane region" description="Helical" evidence="8">
    <location>
        <begin position="77"/>
        <end position="98"/>
    </location>
</feature>
<feature type="region of interest" description="Disordered" evidence="7">
    <location>
        <begin position="469"/>
        <end position="522"/>
    </location>
</feature>
<proteinExistence type="predicted"/>
<keyword evidence="11" id="KW-1185">Reference proteome</keyword>
<dbReference type="InterPro" id="IPR036259">
    <property type="entry name" value="MFS_trans_sf"/>
</dbReference>
<feature type="transmembrane region" description="Helical" evidence="8">
    <location>
        <begin position="341"/>
        <end position="364"/>
    </location>
</feature>
<dbReference type="EMBL" id="SGWY01000001">
    <property type="protein sequence ID" value="RZS68788.1"/>
    <property type="molecule type" value="Genomic_DNA"/>
</dbReference>
<feature type="transmembrane region" description="Helical" evidence="8">
    <location>
        <begin position="220"/>
        <end position="240"/>
    </location>
</feature>
<dbReference type="GO" id="GO:0005886">
    <property type="term" value="C:plasma membrane"/>
    <property type="evidence" value="ECO:0007669"/>
    <property type="project" value="UniProtKB-SubCell"/>
</dbReference>
<keyword evidence="6 8" id="KW-0472">Membrane</keyword>
<dbReference type="InterPro" id="IPR020846">
    <property type="entry name" value="MFS_dom"/>
</dbReference>
<evidence type="ECO:0000256" key="8">
    <source>
        <dbReference type="SAM" id="Phobius"/>
    </source>
</evidence>
<gene>
    <name evidence="10" type="ORF">EV187_1226</name>
</gene>
<keyword evidence="3" id="KW-1003">Cell membrane</keyword>
<dbReference type="GO" id="GO:0022857">
    <property type="term" value="F:transmembrane transporter activity"/>
    <property type="evidence" value="ECO:0007669"/>
    <property type="project" value="InterPro"/>
</dbReference>
<feature type="transmembrane region" description="Helical" evidence="8">
    <location>
        <begin position="283"/>
        <end position="301"/>
    </location>
</feature>
<evidence type="ECO:0000256" key="3">
    <source>
        <dbReference type="ARBA" id="ARBA00022475"/>
    </source>
</evidence>
<feature type="domain" description="Major facilitator superfamily (MFS) profile" evidence="9">
    <location>
        <begin position="1"/>
        <end position="399"/>
    </location>
</feature>
<dbReference type="AlphaFoldDB" id="A0A4Q7MMN0"/>
<evidence type="ECO:0000256" key="4">
    <source>
        <dbReference type="ARBA" id="ARBA00022692"/>
    </source>
</evidence>
<feature type="transmembrane region" description="Helical" evidence="8">
    <location>
        <begin position="370"/>
        <end position="394"/>
    </location>
</feature>
<evidence type="ECO:0000256" key="2">
    <source>
        <dbReference type="ARBA" id="ARBA00022448"/>
    </source>
</evidence>
<dbReference type="CDD" id="cd06173">
    <property type="entry name" value="MFS_MefA_like"/>
    <property type="match status" value="1"/>
</dbReference>
<sequence length="522" mass="55619">MFRSLASRDYRIWFIGALVSNIGAWMQATAQNWVVLTELTDTDALAVGITMALQFAPQLLLVPITGLIADRFERRRILMVTQSCLMVLGLALGLLLILGHAELWHLYGFALALGLVNAVDTPARQTFVADLVSGSNMSNAVALNSASFNAARMIGPAVAGFLIALVGSGWVFVINAFTFVAVLVALAMLRGMTVHRMPRATGSGSQFVAGFRYVARRPDLVIVFVIVFLIGAFGMNFPIFSSTMAVEFGRGAGEYGVLNSILAIGSLTGALLAARRERARMRVIILASAFFGVAVLIAAFMPTYWAFAASTILIGFGAVSILTTANGYVQTTTDPELRGRVMALYMAILVGGTPIGAPIVGAVADTWGPRWALGVAAVAAGAAALIGLGWLVFARGMHLARHPRARWRPVVRFADAPTAAIAVIPTRPVRVVRDQGSPPRELRDHGELVPSVPNARLVPADFSEEVALTSPIPVPRSHPRDRAAPHPDVAAPHRDVAASRPASAHPRTHARGTPPAPERTTR</sequence>
<dbReference type="Pfam" id="PF05977">
    <property type="entry name" value="MFS_3"/>
    <property type="match status" value="1"/>
</dbReference>
<feature type="transmembrane region" description="Helical" evidence="8">
    <location>
        <begin position="12"/>
        <end position="33"/>
    </location>
</feature>
<dbReference type="InterPro" id="IPR010290">
    <property type="entry name" value="TM_effector"/>
</dbReference>
<evidence type="ECO:0000256" key="6">
    <source>
        <dbReference type="ARBA" id="ARBA00023136"/>
    </source>
</evidence>
<dbReference type="Gene3D" id="1.20.1250.20">
    <property type="entry name" value="MFS general substrate transporter like domains"/>
    <property type="match status" value="2"/>
</dbReference>
<feature type="compositionally biased region" description="Basic and acidic residues" evidence="7">
    <location>
        <begin position="478"/>
        <end position="497"/>
    </location>
</feature>
<keyword evidence="2" id="KW-0813">Transport</keyword>
<feature type="transmembrane region" description="Helical" evidence="8">
    <location>
        <begin position="45"/>
        <end position="65"/>
    </location>
</feature>
<dbReference type="PANTHER" id="PTHR23513">
    <property type="entry name" value="INTEGRAL MEMBRANE EFFLUX PROTEIN-RELATED"/>
    <property type="match status" value="1"/>
</dbReference>
<evidence type="ECO:0000256" key="1">
    <source>
        <dbReference type="ARBA" id="ARBA00004651"/>
    </source>
</evidence>
<accession>A0A4Q7MMN0</accession>
<reference evidence="10 11" key="1">
    <citation type="submission" date="2019-02" db="EMBL/GenBank/DDBJ databases">
        <title>Genomic Encyclopedia of Type Strains, Phase IV (KMG-IV): sequencing the most valuable type-strain genomes for metagenomic binning, comparative biology and taxonomic classification.</title>
        <authorList>
            <person name="Goeker M."/>
        </authorList>
    </citation>
    <scope>NUCLEOTIDE SEQUENCE [LARGE SCALE GENOMIC DNA]</scope>
    <source>
        <strain evidence="10 11">DSM 43045</strain>
    </source>
</reference>
<name>A0A4Q7MMN0_9MICO</name>
<dbReference type="PANTHER" id="PTHR23513:SF11">
    <property type="entry name" value="STAPHYLOFERRIN A TRANSPORTER"/>
    <property type="match status" value="1"/>
</dbReference>
<keyword evidence="4 8" id="KW-0812">Transmembrane</keyword>
<evidence type="ECO:0000313" key="11">
    <source>
        <dbReference type="Proteomes" id="UP000293289"/>
    </source>
</evidence>
<evidence type="ECO:0000259" key="9">
    <source>
        <dbReference type="PROSITE" id="PS50850"/>
    </source>
</evidence>
<dbReference type="OrthoDB" id="9775268at2"/>
<comment type="subcellular location">
    <subcellularLocation>
        <location evidence="1">Cell membrane</location>
        <topology evidence="1">Multi-pass membrane protein</topology>
    </subcellularLocation>
</comment>
<evidence type="ECO:0000256" key="7">
    <source>
        <dbReference type="SAM" id="MobiDB-lite"/>
    </source>
</evidence>
<organism evidence="10 11">
    <name type="scientific">Agromyces ramosus</name>
    <dbReference type="NCBI Taxonomy" id="33879"/>
    <lineage>
        <taxon>Bacteria</taxon>
        <taxon>Bacillati</taxon>
        <taxon>Actinomycetota</taxon>
        <taxon>Actinomycetes</taxon>
        <taxon>Micrococcales</taxon>
        <taxon>Microbacteriaceae</taxon>
        <taxon>Agromyces</taxon>
    </lineage>
</organism>
<dbReference type="RefSeq" id="WP_130352050.1">
    <property type="nucleotide sequence ID" value="NZ_SGWY01000001.1"/>
</dbReference>
<feature type="transmembrane region" description="Helical" evidence="8">
    <location>
        <begin position="307"/>
        <end position="329"/>
    </location>
</feature>
<keyword evidence="5 8" id="KW-1133">Transmembrane helix</keyword>
<protein>
    <submittedName>
        <fullName evidence="10">Putative MFS family arabinose efflux permease</fullName>
    </submittedName>
</protein>
<feature type="transmembrane region" description="Helical" evidence="8">
    <location>
        <begin position="170"/>
        <end position="189"/>
    </location>
</feature>
<dbReference type="Proteomes" id="UP000293289">
    <property type="component" value="Unassembled WGS sequence"/>
</dbReference>
<dbReference type="SUPFAM" id="SSF103473">
    <property type="entry name" value="MFS general substrate transporter"/>
    <property type="match status" value="1"/>
</dbReference>
<feature type="transmembrane region" description="Helical" evidence="8">
    <location>
        <begin position="255"/>
        <end position="274"/>
    </location>
</feature>